<evidence type="ECO:0000256" key="1">
    <source>
        <dbReference type="SAM" id="SignalP"/>
    </source>
</evidence>
<gene>
    <name evidence="2" type="ORF">G3O08_16735</name>
</gene>
<evidence type="ECO:0000313" key="2">
    <source>
        <dbReference type="EMBL" id="NEN25149.1"/>
    </source>
</evidence>
<keyword evidence="1" id="KW-0732">Signal</keyword>
<dbReference type="InterPro" id="IPR038636">
    <property type="entry name" value="Wzi_sf"/>
</dbReference>
<dbReference type="Gene3D" id="2.40.160.130">
    <property type="entry name" value="Capsule assembly protein Wzi"/>
    <property type="match status" value="1"/>
</dbReference>
<reference evidence="2 3" key="1">
    <citation type="submission" date="2020-02" db="EMBL/GenBank/DDBJ databases">
        <title>Out from the shadows clarifying the taxonomy of the family Cryomorphaceae and related taxa by utilizing the GTDB taxonomic framework.</title>
        <authorList>
            <person name="Bowman J.P."/>
        </authorList>
    </citation>
    <scope>NUCLEOTIDE SEQUENCE [LARGE SCALE GENOMIC DNA]</scope>
    <source>
        <strain evidence="2 3">QSSC 1-22</strain>
    </source>
</reference>
<organism evidence="2 3">
    <name type="scientific">Cryomorpha ignava</name>
    <dbReference type="NCBI Taxonomy" id="101383"/>
    <lineage>
        <taxon>Bacteria</taxon>
        <taxon>Pseudomonadati</taxon>
        <taxon>Bacteroidota</taxon>
        <taxon>Flavobacteriia</taxon>
        <taxon>Flavobacteriales</taxon>
        <taxon>Cryomorphaceae</taxon>
        <taxon>Cryomorpha</taxon>
    </lineage>
</organism>
<keyword evidence="3" id="KW-1185">Reference proteome</keyword>
<name>A0A7K3WTZ4_9FLAO</name>
<sequence length="522" mass="59747">MSIWKKRAHKVLLKAFISLSMFLVCTGSATAQNFFLPVDNLSILRMERGGIPAQKGVHFGYKPVFQQFANVSKIDGLGPDTTTYYYKLTEKIFSQHLIELRKPGLKLDADLIFDFAYGQELISSQEEQSNLYTNTRGFSVSAQIGERVFIHTDFRENQARFSDYINRFVDSLEVIPGSGRVKEFKGDAYDYSMANGYVGVKAADWLSFNFGHGKQFVGHGYRSILLSDNAFNYPYAGYILSFGEGKFQYRYTLGLMQNLARLPAGDTPESIFKRKYSNQNYLSYKPIKNLEIGLFESIIWKNYDDTTGTEPFNVNALNPIPLLNSAIFGLNDAKANALVGFNMAWQPFNVLRLYGQLMLDDLDTERYGYQFGAKYYKLFNRVDLLAEYNSVEPGSYASSNALQGYTNHNQPLAHPLGAGFNEVLGEVTYYHKRILISAKYSYSQYADSLRDLLVSDLTELAYTKQNVSFQDVTAAYVFNPRTNFQVYARFTNRIERGENYSFHDQFWYIGLRTNLRNVYTDF</sequence>
<protein>
    <submittedName>
        <fullName evidence="2">Capsule assembly Wzi family protein</fullName>
    </submittedName>
</protein>
<feature type="signal peptide" evidence="1">
    <location>
        <begin position="1"/>
        <end position="31"/>
    </location>
</feature>
<feature type="chain" id="PRO_5029522668" evidence="1">
    <location>
        <begin position="32"/>
        <end position="522"/>
    </location>
</feature>
<dbReference type="EMBL" id="JAAGVY010000042">
    <property type="protein sequence ID" value="NEN25149.1"/>
    <property type="molecule type" value="Genomic_DNA"/>
</dbReference>
<comment type="caution">
    <text evidence="2">The sequence shown here is derived from an EMBL/GenBank/DDBJ whole genome shotgun (WGS) entry which is preliminary data.</text>
</comment>
<proteinExistence type="predicted"/>
<dbReference type="RefSeq" id="WP_163286608.1">
    <property type="nucleotide sequence ID" value="NZ_JAAGVY010000042.1"/>
</dbReference>
<accession>A0A7K3WTZ4</accession>
<evidence type="ECO:0000313" key="3">
    <source>
        <dbReference type="Proteomes" id="UP000486602"/>
    </source>
</evidence>
<dbReference type="Proteomes" id="UP000486602">
    <property type="component" value="Unassembled WGS sequence"/>
</dbReference>
<dbReference type="Pfam" id="PF14052">
    <property type="entry name" value="Caps_assemb_Wzi"/>
    <property type="match status" value="1"/>
</dbReference>
<dbReference type="AlphaFoldDB" id="A0A7K3WTZ4"/>
<dbReference type="InterPro" id="IPR026950">
    <property type="entry name" value="Caps_assemb_Wzi"/>
</dbReference>